<feature type="non-terminal residue" evidence="1">
    <location>
        <position position="1"/>
    </location>
</feature>
<gene>
    <name evidence="1" type="ORF">PENTCL1PPCAC_15157</name>
</gene>
<protein>
    <submittedName>
        <fullName evidence="1">Uncharacterized protein</fullName>
    </submittedName>
</protein>
<evidence type="ECO:0000313" key="2">
    <source>
        <dbReference type="Proteomes" id="UP001432027"/>
    </source>
</evidence>
<comment type="caution">
    <text evidence="1">The sequence shown here is derived from an EMBL/GenBank/DDBJ whole genome shotgun (WGS) entry which is preliminary data.</text>
</comment>
<dbReference type="EMBL" id="BTSX01000004">
    <property type="protein sequence ID" value="GMS92982.1"/>
    <property type="molecule type" value="Genomic_DNA"/>
</dbReference>
<keyword evidence="2" id="KW-1185">Reference proteome</keyword>
<feature type="non-terminal residue" evidence="1">
    <location>
        <position position="107"/>
    </location>
</feature>
<reference evidence="1" key="1">
    <citation type="submission" date="2023-10" db="EMBL/GenBank/DDBJ databases">
        <title>Genome assembly of Pristionchus species.</title>
        <authorList>
            <person name="Yoshida K."/>
            <person name="Sommer R.J."/>
        </authorList>
    </citation>
    <scope>NUCLEOTIDE SEQUENCE</scope>
    <source>
        <strain evidence="1">RS0144</strain>
    </source>
</reference>
<sequence>SLGAEFFRILKQRIVGHHIVNVRIDPRVLRDDLAPNLDISDGDSLYISLQDISESLQLQNAGAREWHLRLIGHDWKAILADDSVHFLSQFLLNLGVLGEEQHGPSQR</sequence>
<dbReference type="AlphaFoldDB" id="A0AAV5TBQ0"/>
<proteinExistence type="predicted"/>
<dbReference type="Proteomes" id="UP001432027">
    <property type="component" value="Unassembled WGS sequence"/>
</dbReference>
<evidence type="ECO:0000313" key="1">
    <source>
        <dbReference type="EMBL" id="GMS92982.1"/>
    </source>
</evidence>
<organism evidence="1 2">
    <name type="scientific">Pristionchus entomophagus</name>
    <dbReference type="NCBI Taxonomy" id="358040"/>
    <lineage>
        <taxon>Eukaryota</taxon>
        <taxon>Metazoa</taxon>
        <taxon>Ecdysozoa</taxon>
        <taxon>Nematoda</taxon>
        <taxon>Chromadorea</taxon>
        <taxon>Rhabditida</taxon>
        <taxon>Rhabditina</taxon>
        <taxon>Diplogasteromorpha</taxon>
        <taxon>Diplogasteroidea</taxon>
        <taxon>Neodiplogasteridae</taxon>
        <taxon>Pristionchus</taxon>
    </lineage>
</organism>
<name>A0AAV5TBQ0_9BILA</name>
<accession>A0AAV5TBQ0</accession>